<feature type="domain" description="RimM N-terminal" evidence="6">
    <location>
        <begin position="12"/>
        <end position="88"/>
    </location>
</feature>
<evidence type="ECO:0000256" key="2">
    <source>
        <dbReference type="ARBA" id="ARBA00022517"/>
    </source>
</evidence>
<dbReference type="Gene3D" id="2.30.30.240">
    <property type="entry name" value="PRC-barrel domain"/>
    <property type="match status" value="1"/>
</dbReference>
<comment type="similarity">
    <text evidence="5">Belongs to the RimM family.</text>
</comment>
<evidence type="ECO:0000259" key="7">
    <source>
        <dbReference type="Pfam" id="PF24986"/>
    </source>
</evidence>
<evidence type="ECO:0000256" key="1">
    <source>
        <dbReference type="ARBA" id="ARBA00022490"/>
    </source>
</evidence>
<evidence type="ECO:0000313" key="9">
    <source>
        <dbReference type="Proteomes" id="UP000007962"/>
    </source>
</evidence>
<dbReference type="GO" id="GO:0043022">
    <property type="term" value="F:ribosome binding"/>
    <property type="evidence" value="ECO:0007669"/>
    <property type="project" value="InterPro"/>
</dbReference>
<dbReference type="InterPro" id="IPR009000">
    <property type="entry name" value="Transl_B-barrel_sf"/>
</dbReference>
<dbReference type="InterPro" id="IPR056792">
    <property type="entry name" value="PRC_RimM"/>
</dbReference>
<comment type="subunit">
    <text evidence="5">Binds ribosomal protein uS19.</text>
</comment>
<dbReference type="PANTHER" id="PTHR33692:SF1">
    <property type="entry name" value="RIBOSOME MATURATION FACTOR RIMM"/>
    <property type="match status" value="1"/>
</dbReference>
<dbReference type="GO" id="GO:0005840">
    <property type="term" value="C:ribosome"/>
    <property type="evidence" value="ECO:0007669"/>
    <property type="project" value="InterPro"/>
</dbReference>
<comment type="function">
    <text evidence="5">An accessory protein needed during the final step in the assembly of 30S ribosomal subunit, possibly for assembly of the head region. Essential for efficient processing of 16S rRNA. May be needed both before and after RbfA during the maturation of 16S rRNA. It has affinity for free ribosomal 30S subunits but not for 70S ribosomes.</text>
</comment>
<organism evidence="8 9">
    <name type="scientific">Beutenbergia cavernae (strain ATCC BAA-8 / DSM 12333 / CCUG 43141 / JCM 11478 / NBRC 16432 / NCIMB 13614 / HKI 0122)</name>
    <dbReference type="NCBI Taxonomy" id="471853"/>
    <lineage>
        <taxon>Bacteria</taxon>
        <taxon>Bacillati</taxon>
        <taxon>Actinomycetota</taxon>
        <taxon>Actinomycetes</taxon>
        <taxon>Micrococcales</taxon>
        <taxon>Beutenbergiaceae</taxon>
        <taxon>Beutenbergia</taxon>
    </lineage>
</organism>
<keyword evidence="1 5" id="KW-0963">Cytoplasm</keyword>
<protein>
    <recommendedName>
        <fullName evidence="5">Ribosome maturation factor RimM</fullName>
    </recommendedName>
</protein>
<dbReference type="InterPro" id="IPR002676">
    <property type="entry name" value="RimM_N"/>
</dbReference>
<dbReference type="GO" id="GO:0006364">
    <property type="term" value="P:rRNA processing"/>
    <property type="evidence" value="ECO:0007669"/>
    <property type="project" value="UniProtKB-UniRule"/>
</dbReference>
<dbReference type="GO" id="GO:0042274">
    <property type="term" value="P:ribosomal small subunit biogenesis"/>
    <property type="evidence" value="ECO:0007669"/>
    <property type="project" value="UniProtKB-UniRule"/>
</dbReference>
<dbReference type="NCBIfam" id="TIGR02273">
    <property type="entry name" value="16S_RimM"/>
    <property type="match status" value="1"/>
</dbReference>
<keyword evidence="4 5" id="KW-0143">Chaperone</keyword>
<dbReference type="InterPro" id="IPR036976">
    <property type="entry name" value="RimM_N_sf"/>
</dbReference>
<keyword evidence="3 5" id="KW-0698">rRNA processing</keyword>
<dbReference type="HAMAP" id="MF_00014">
    <property type="entry name" value="Ribosome_mat_RimM"/>
    <property type="match status" value="1"/>
</dbReference>
<evidence type="ECO:0000256" key="3">
    <source>
        <dbReference type="ARBA" id="ARBA00022552"/>
    </source>
</evidence>
<dbReference type="EMBL" id="CP001618">
    <property type="protein sequence ID" value="ACQ80785.1"/>
    <property type="molecule type" value="Genomic_DNA"/>
</dbReference>
<keyword evidence="9" id="KW-1185">Reference proteome</keyword>
<dbReference type="Pfam" id="PF24986">
    <property type="entry name" value="PRC_RimM"/>
    <property type="match status" value="1"/>
</dbReference>
<accession>C5BWW9</accession>
<dbReference type="SUPFAM" id="SSF50346">
    <property type="entry name" value="PRC-barrel domain"/>
    <property type="match status" value="1"/>
</dbReference>
<gene>
    <name evidence="5" type="primary">rimM</name>
    <name evidence="8" type="ordered locus">Bcav_2538</name>
</gene>
<dbReference type="PANTHER" id="PTHR33692">
    <property type="entry name" value="RIBOSOME MATURATION FACTOR RIMM"/>
    <property type="match status" value="1"/>
</dbReference>
<dbReference type="Gene3D" id="2.40.30.60">
    <property type="entry name" value="RimM"/>
    <property type="match status" value="1"/>
</dbReference>
<reference evidence="8 9" key="1">
    <citation type="journal article" date="2009" name="Stand. Genomic Sci.">
        <title>Complete genome sequence of Beutenbergia cavernae type strain (HKI 0122).</title>
        <authorList>
            <person name="Land M."/>
            <person name="Pukall R."/>
            <person name="Abt B."/>
            <person name="Goker M."/>
            <person name="Rohde M."/>
            <person name="Glavina Del Rio T."/>
            <person name="Tice H."/>
            <person name="Copeland A."/>
            <person name="Cheng J.F."/>
            <person name="Lucas S."/>
            <person name="Chen F."/>
            <person name="Nolan M."/>
            <person name="Bruce D."/>
            <person name="Goodwin L."/>
            <person name="Pitluck S."/>
            <person name="Ivanova N."/>
            <person name="Mavromatis K."/>
            <person name="Ovchinnikova G."/>
            <person name="Pati A."/>
            <person name="Chen A."/>
            <person name="Palaniappan K."/>
            <person name="Hauser L."/>
            <person name="Chang Y.J."/>
            <person name="Jefferies C.C."/>
            <person name="Saunders E."/>
            <person name="Brettin T."/>
            <person name="Detter J.C."/>
            <person name="Han C."/>
            <person name="Chain P."/>
            <person name="Bristow J."/>
            <person name="Eisen J.A."/>
            <person name="Markowitz V."/>
            <person name="Hugenholtz P."/>
            <person name="Kyrpides N.C."/>
            <person name="Klenk H.P."/>
            <person name="Lapidus A."/>
        </authorList>
    </citation>
    <scope>NUCLEOTIDE SEQUENCE [LARGE SCALE GENOMIC DNA]</scope>
    <source>
        <strain evidence="9">ATCC BAA-8 / DSM 12333 / NBRC 16432</strain>
    </source>
</reference>
<feature type="domain" description="Ribosome maturation factor RimM PRC barrel" evidence="7">
    <location>
        <begin position="101"/>
        <end position="167"/>
    </location>
</feature>
<evidence type="ECO:0000256" key="5">
    <source>
        <dbReference type="HAMAP-Rule" id="MF_00014"/>
    </source>
</evidence>
<evidence type="ECO:0000259" key="6">
    <source>
        <dbReference type="Pfam" id="PF01782"/>
    </source>
</evidence>
<dbReference type="InterPro" id="IPR011033">
    <property type="entry name" value="PRC_barrel-like_sf"/>
</dbReference>
<dbReference type="AlphaFoldDB" id="C5BWW9"/>
<dbReference type="GO" id="GO:0005737">
    <property type="term" value="C:cytoplasm"/>
    <property type="evidence" value="ECO:0007669"/>
    <property type="project" value="UniProtKB-SubCell"/>
</dbReference>
<proteinExistence type="inferred from homology"/>
<dbReference type="Proteomes" id="UP000007962">
    <property type="component" value="Chromosome"/>
</dbReference>
<dbReference type="InterPro" id="IPR011961">
    <property type="entry name" value="RimM"/>
</dbReference>
<dbReference type="RefSeq" id="WP_015883025.1">
    <property type="nucleotide sequence ID" value="NC_012669.1"/>
</dbReference>
<name>C5BWW9_BEUC1</name>
<dbReference type="HOGENOM" id="CLU_077636_0_0_11"/>
<comment type="subcellular location">
    <subcellularLocation>
        <location evidence="5">Cytoplasm</location>
    </subcellularLocation>
</comment>
<dbReference type="KEGG" id="bcv:Bcav_2538"/>
<dbReference type="SUPFAM" id="SSF50447">
    <property type="entry name" value="Translation proteins"/>
    <property type="match status" value="1"/>
</dbReference>
<dbReference type="Pfam" id="PF01782">
    <property type="entry name" value="RimM"/>
    <property type="match status" value="1"/>
</dbReference>
<dbReference type="STRING" id="471853.Bcav_2538"/>
<dbReference type="eggNOG" id="COG0806">
    <property type="taxonomic scope" value="Bacteria"/>
</dbReference>
<keyword evidence="2 5" id="KW-0690">Ribosome biogenesis</keyword>
<sequence length="182" mass="18997">MSSTDQDDDVVLARLGAALGLRGEVRLTVRTDDENRLAPGTKVRTDPPAAGPLTIARLRRTGAGYVIAFAEIADRTAAEALRGVELVAEPRVDDDAWYPRELVGLEAVTPDGHVLGEVVAVEHPPAHDVLVVVEPSGAHALVPFVTALVPSVDVAAGRVVVDPPGGLFIDHPAGAADLDDDD</sequence>
<evidence type="ECO:0000313" key="8">
    <source>
        <dbReference type="EMBL" id="ACQ80785.1"/>
    </source>
</evidence>
<evidence type="ECO:0000256" key="4">
    <source>
        <dbReference type="ARBA" id="ARBA00023186"/>
    </source>
</evidence>
<comment type="domain">
    <text evidence="5">The PRC barrel domain binds ribosomal protein uS19.</text>
</comment>